<keyword evidence="3" id="KW-1185">Reference proteome</keyword>
<dbReference type="Proteomes" id="UP000280834">
    <property type="component" value="Unassembled WGS sequence"/>
</dbReference>
<accession>A0A0R3QX41</accession>
<sequence length="39" mass="4895">MFQHKQWSSKFQSNFFISELWIIFTCYYICRLQCLLEVL</sequence>
<keyword evidence="1" id="KW-1133">Transmembrane helix</keyword>
<reference evidence="2 3" key="2">
    <citation type="submission" date="2018-11" db="EMBL/GenBank/DDBJ databases">
        <authorList>
            <consortium name="Pathogen Informatics"/>
        </authorList>
    </citation>
    <scope>NUCLEOTIDE SEQUENCE [LARGE SCALE GENOMIC DNA]</scope>
</reference>
<keyword evidence="1" id="KW-0472">Membrane</keyword>
<evidence type="ECO:0000313" key="3">
    <source>
        <dbReference type="Proteomes" id="UP000280834"/>
    </source>
</evidence>
<dbReference type="WBParaSite" id="BTMF_0001230701-mRNA-1">
    <property type="protein sequence ID" value="BTMF_0001230701-mRNA-1"/>
    <property type="gene ID" value="BTMF_0001230701"/>
</dbReference>
<organism evidence="4">
    <name type="scientific">Brugia timori</name>
    <dbReference type="NCBI Taxonomy" id="42155"/>
    <lineage>
        <taxon>Eukaryota</taxon>
        <taxon>Metazoa</taxon>
        <taxon>Ecdysozoa</taxon>
        <taxon>Nematoda</taxon>
        <taxon>Chromadorea</taxon>
        <taxon>Rhabditida</taxon>
        <taxon>Spirurina</taxon>
        <taxon>Spiruromorpha</taxon>
        <taxon>Filarioidea</taxon>
        <taxon>Onchocercidae</taxon>
        <taxon>Brugia</taxon>
    </lineage>
</organism>
<keyword evidence="1" id="KW-0812">Transmembrane</keyword>
<protein>
    <submittedName>
        <fullName evidence="2 4">Uncharacterized protein</fullName>
    </submittedName>
</protein>
<reference evidence="4" key="1">
    <citation type="submission" date="2017-02" db="UniProtKB">
        <authorList>
            <consortium name="WormBaseParasite"/>
        </authorList>
    </citation>
    <scope>IDENTIFICATION</scope>
</reference>
<gene>
    <name evidence="2" type="ORF">BTMF_LOCUS10327</name>
</gene>
<feature type="transmembrane region" description="Helical" evidence="1">
    <location>
        <begin position="12"/>
        <end position="30"/>
    </location>
</feature>
<name>A0A0R3QX41_9BILA</name>
<dbReference type="EMBL" id="UZAG01017512">
    <property type="protein sequence ID" value="VDO35111.1"/>
    <property type="molecule type" value="Genomic_DNA"/>
</dbReference>
<proteinExistence type="predicted"/>
<dbReference type="AlphaFoldDB" id="A0A0R3QX41"/>
<evidence type="ECO:0000313" key="2">
    <source>
        <dbReference type="EMBL" id="VDO35111.1"/>
    </source>
</evidence>
<evidence type="ECO:0000313" key="4">
    <source>
        <dbReference type="WBParaSite" id="BTMF_0001230701-mRNA-1"/>
    </source>
</evidence>
<evidence type="ECO:0000256" key="1">
    <source>
        <dbReference type="SAM" id="Phobius"/>
    </source>
</evidence>